<dbReference type="Gene3D" id="2.160.10.10">
    <property type="entry name" value="Hexapeptide repeat proteins"/>
    <property type="match status" value="1"/>
</dbReference>
<dbReference type="RefSeq" id="WP_265546640.1">
    <property type="nucleotide sequence ID" value="NZ_CP098740.1"/>
</dbReference>
<keyword evidence="2" id="KW-0548">Nucleotidyltransferase</keyword>
<dbReference type="NCBIfam" id="TIGR01208">
    <property type="entry name" value="rmlA_long"/>
    <property type="match status" value="1"/>
</dbReference>
<dbReference type="GO" id="GO:0008879">
    <property type="term" value="F:glucose-1-phosphate thymidylyltransferase activity"/>
    <property type="evidence" value="ECO:0007669"/>
    <property type="project" value="UniProtKB-EC"/>
</dbReference>
<dbReference type="PANTHER" id="PTHR42883:SF2">
    <property type="entry name" value="THYMIDYLYLTRANSFERASE"/>
    <property type="match status" value="1"/>
</dbReference>
<dbReference type="InterPro" id="IPR029044">
    <property type="entry name" value="Nucleotide-diphossugar_trans"/>
</dbReference>
<accession>A0ABY6Q1Z6</accession>
<evidence type="ECO:0000313" key="2">
    <source>
        <dbReference type="EMBL" id="UZK58101.1"/>
    </source>
</evidence>
<evidence type="ECO:0000259" key="1">
    <source>
        <dbReference type="Pfam" id="PF00483"/>
    </source>
</evidence>
<dbReference type="EC" id="2.7.7.24" evidence="2"/>
<keyword evidence="3" id="KW-1185">Reference proteome</keyword>
<dbReference type="SUPFAM" id="SSF53448">
    <property type="entry name" value="Nucleotide-diphospho-sugar transferases"/>
    <property type="match status" value="1"/>
</dbReference>
<protein>
    <submittedName>
        <fullName evidence="2">Glucose-1-phosphate thymidylyltransferase</fullName>
        <ecNumber evidence="2">2.7.7.24</ecNumber>
    </submittedName>
</protein>
<dbReference type="Gene3D" id="3.90.550.10">
    <property type="entry name" value="Spore Coat Polysaccharide Biosynthesis Protein SpsA, Chain A"/>
    <property type="match status" value="1"/>
</dbReference>
<evidence type="ECO:0000313" key="3">
    <source>
        <dbReference type="Proteomes" id="UP001164963"/>
    </source>
</evidence>
<dbReference type="CDD" id="cd04189">
    <property type="entry name" value="G1P_TT_long"/>
    <property type="match status" value="1"/>
</dbReference>
<name>A0ABY6Q1Z6_9ACTN</name>
<dbReference type="InterPro" id="IPR005908">
    <property type="entry name" value="G1P_thy_trans_l"/>
</dbReference>
<dbReference type="InterPro" id="IPR005835">
    <property type="entry name" value="NTP_transferase_dom"/>
</dbReference>
<sequence length="356" mass="38139">MKALVLAGGSGVRLRPFTYSTPKALIPLANKPALEYVVAHLRELGARDICLVVGDWADTISEAMGDGSRFGVRLTYLRQERPLGLAHAVRTARPFLRDDDFLLHLGDNVFPDGAASIVEEYRRTRPATGLVVQQVADPRAYGVAEVAADGAVLRVVEKPAQPRTDLAVLGLYYLTAAVHEAIGAIAPSLRGELEITDAIQWLIDRGHTVEARRYSGFWKDIGRSDDVLACNRRLLDDLVPAVDGHIDAASEIRGPVVVEPGARVVRSHVHGPAIIGAGTLIEDCLIGPGTSVGRDCTVRATHLSDSIVLQGAQVHTPRGLYGSLVGRYATVGPAEPDEPAHRLVVGDHARVEIIAA</sequence>
<reference evidence="2" key="1">
    <citation type="journal article" date="2022" name="Front. Microbiol.">
        <title>Mirubactin C rescues the lethal effect of cell wall biosynthesis mutations in Bacillus subtilis.</title>
        <authorList>
            <person name="Kepplinger B."/>
            <person name="Wen X."/>
            <person name="Tyler A.R."/>
            <person name="Kim B.Y."/>
            <person name="Brown J."/>
            <person name="Banks P."/>
            <person name="Dashti Y."/>
            <person name="Mackenzie E.S."/>
            <person name="Wills C."/>
            <person name="Kawai Y."/>
            <person name="Waldron K.J."/>
            <person name="Allenby N.E.E."/>
            <person name="Wu L.J."/>
            <person name="Hall M.J."/>
            <person name="Errington J."/>
        </authorList>
    </citation>
    <scope>NUCLEOTIDE SEQUENCE</scope>
    <source>
        <strain evidence="2">MDA8-470</strain>
    </source>
</reference>
<dbReference type="EMBL" id="CP098740">
    <property type="protein sequence ID" value="UZK58101.1"/>
    <property type="molecule type" value="Genomic_DNA"/>
</dbReference>
<dbReference type="Proteomes" id="UP001164963">
    <property type="component" value="Chromosome"/>
</dbReference>
<feature type="domain" description="Nucleotidyl transferase" evidence="1">
    <location>
        <begin position="2"/>
        <end position="235"/>
    </location>
</feature>
<dbReference type="Pfam" id="PF00483">
    <property type="entry name" value="NTP_transferase"/>
    <property type="match status" value="1"/>
</dbReference>
<gene>
    <name evidence="2" type="ORF">NEH16_32070</name>
</gene>
<proteinExistence type="predicted"/>
<organism evidence="2 3">
    <name type="scientific">Streptomyces drozdowiczii</name>
    <dbReference type="NCBI Taxonomy" id="202862"/>
    <lineage>
        <taxon>Bacteria</taxon>
        <taxon>Bacillati</taxon>
        <taxon>Actinomycetota</taxon>
        <taxon>Actinomycetes</taxon>
        <taxon>Kitasatosporales</taxon>
        <taxon>Streptomycetaceae</taxon>
        <taxon>Streptomyces</taxon>
    </lineage>
</organism>
<keyword evidence="2" id="KW-0808">Transferase</keyword>
<dbReference type="PANTHER" id="PTHR42883">
    <property type="entry name" value="GLUCOSE-1-PHOSPHATE THYMIDYLTRANSFERASE"/>
    <property type="match status" value="1"/>
</dbReference>